<reference evidence="2" key="1">
    <citation type="submission" date="2022-09" db="EMBL/GenBank/DDBJ databases">
        <title>Genomic of Burkholderia gladioli.</title>
        <authorList>
            <person name="Wu H."/>
        </authorList>
    </citation>
    <scope>NUCLEOTIDE SEQUENCE</scope>
    <source>
        <strain evidence="2">ZN-S4</strain>
    </source>
</reference>
<feature type="compositionally biased region" description="Basic residues" evidence="1">
    <location>
        <begin position="85"/>
        <end position="95"/>
    </location>
</feature>
<dbReference type="RefSeq" id="WP_124083838.1">
    <property type="nucleotide sequence ID" value="NZ_CADEPT010000004.1"/>
</dbReference>
<feature type="region of interest" description="Disordered" evidence="1">
    <location>
        <begin position="1"/>
        <end position="29"/>
    </location>
</feature>
<organism evidence="2 3">
    <name type="scientific">Burkholderia gladioli</name>
    <name type="common">Pseudomonas marginata</name>
    <name type="synonym">Phytomonas marginata</name>
    <dbReference type="NCBI Taxonomy" id="28095"/>
    <lineage>
        <taxon>Bacteria</taxon>
        <taxon>Pseudomonadati</taxon>
        <taxon>Pseudomonadota</taxon>
        <taxon>Betaproteobacteria</taxon>
        <taxon>Burkholderiales</taxon>
        <taxon>Burkholderiaceae</taxon>
        <taxon>Burkholderia</taxon>
    </lineage>
</organism>
<dbReference type="Proteomes" id="UP001059745">
    <property type="component" value="Chromosome 1"/>
</dbReference>
<dbReference type="AlphaFoldDB" id="A0AB38TWR3"/>
<proteinExistence type="predicted"/>
<feature type="compositionally biased region" description="Basic and acidic residues" evidence="1">
    <location>
        <begin position="58"/>
        <end position="72"/>
    </location>
</feature>
<sequence length="119" mass="13133">MTALERNKAGSARSAAAQPDRHESIRPMLSRQLVFNKKRCFTTELGVYPDAAKSGSKPHKDTNASSPHEHNRAANLARQIEEKKTKRATGGRAMKRQGNAGKDAKKAVWKTRAQTLPAR</sequence>
<evidence type="ECO:0000256" key="1">
    <source>
        <dbReference type="SAM" id="MobiDB-lite"/>
    </source>
</evidence>
<protein>
    <submittedName>
        <fullName evidence="2">Uncharacterized protein</fullName>
    </submittedName>
</protein>
<dbReference type="EMBL" id="CP104214">
    <property type="protein sequence ID" value="UWX71886.1"/>
    <property type="molecule type" value="Genomic_DNA"/>
</dbReference>
<evidence type="ECO:0000313" key="2">
    <source>
        <dbReference type="EMBL" id="UWX71886.1"/>
    </source>
</evidence>
<accession>A0AB38TWR3</accession>
<evidence type="ECO:0000313" key="3">
    <source>
        <dbReference type="Proteomes" id="UP001059745"/>
    </source>
</evidence>
<feature type="region of interest" description="Disordered" evidence="1">
    <location>
        <begin position="49"/>
        <end position="119"/>
    </location>
</feature>
<gene>
    <name evidence="2" type="ORF">NYZ96_09150</name>
</gene>
<name>A0AB38TWR3_BURGA</name>